<reference evidence="1" key="2">
    <citation type="journal article" date="2015" name="Data Brief">
        <title>Shoot transcriptome of the giant reed, Arundo donax.</title>
        <authorList>
            <person name="Barrero R.A."/>
            <person name="Guerrero F.D."/>
            <person name="Moolhuijzen P."/>
            <person name="Goolsby J.A."/>
            <person name="Tidwell J."/>
            <person name="Bellgard S.E."/>
            <person name="Bellgard M.I."/>
        </authorList>
    </citation>
    <scope>NUCLEOTIDE SEQUENCE</scope>
    <source>
        <tissue evidence="1">Shoot tissue taken approximately 20 cm above the soil surface</tissue>
    </source>
</reference>
<name>A0A0A8YIX7_ARUDO</name>
<dbReference type="Pfam" id="PF07893">
    <property type="entry name" value="DUF1668"/>
    <property type="match status" value="1"/>
</dbReference>
<dbReference type="AlphaFoldDB" id="A0A0A8YIX7"/>
<proteinExistence type="predicted"/>
<sequence length="105" mass="12112">MLFSEDPVERHIGATLVYMGGGSKFCLVQCISIEHDDSVDEINDSKPEDKDATRRTRFLFRLTTFSLKYDKNGDLTTGNSRRVRNYKVPNESTEFLLKNPVAFWM</sequence>
<protein>
    <submittedName>
        <fullName evidence="1">Uncharacterized protein</fullName>
    </submittedName>
</protein>
<reference evidence="1" key="1">
    <citation type="submission" date="2014-09" db="EMBL/GenBank/DDBJ databases">
        <authorList>
            <person name="Magalhaes I.L.F."/>
            <person name="Oliveira U."/>
            <person name="Santos F.R."/>
            <person name="Vidigal T.H.D.A."/>
            <person name="Brescovit A.D."/>
            <person name="Santos A.J."/>
        </authorList>
    </citation>
    <scope>NUCLEOTIDE SEQUENCE</scope>
    <source>
        <tissue evidence="1">Shoot tissue taken approximately 20 cm above the soil surface</tissue>
    </source>
</reference>
<evidence type="ECO:0000313" key="1">
    <source>
        <dbReference type="EMBL" id="JAD25490.1"/>
    </source>
</evidence>
<dbReference type="InterPro" id="IPR012871">
    <property type="entry name" value="DUF1668_ORYSA"/>
</dbReference>
<dbReference type="EMBL" id="GBRH01272405">
    <property type="protein sequence ID" value="JAD25490.1"/>
    <property type="molecule type" value="Transcribed_RNA"/>
</dbReference>
<organism evidence="1">
    <name type="scientific">Arundo donax</name>
    <name type="common">Giant reed</name>
    <name type="synonym">Donax arundinaceus</name>
    <dbReference type="NCBI Taxonomy" id="35708"/>
    <lineage>
        <taxon>Eukaryota</taxon>
        <taxon>Viridiplantae</taxon>
        <taxon>Streptophyta</taxon>
        <taxon>Embryophyta</taxon>
        <taxon>Tracheophyta</taxon>
        <taxon>Spermatophyta</taxon>
        <taxon>Magnoliopsida</taxon>
        <taxon>Liliopsida</taxon>
        <taxon>Poales</taxon>
        <taxon>Poaceae</taxon>
        <taxon>PACMAD clade</taxon>
        <taxon>Arundinoideae</taxon>
        <taxon>Arundineae</taxon>
        <taxon>Arundo</taxon>
    </lineage>
</organism>
<accession>A0A0A8YIX7</accession>